<dbReference type="SUPFAM" id="SSF52172">
    <property type="entry name" value="CheY-like"/>
    <property type="match status" value="1"/>
</dbReference>
<keyword evidence="1" id="KW-0597">Phosphoprotein</keyword>
<dbReference type="GO" id="GO:0000160">
    <property type="term" value="P:phosphorelay signal transduction system"/>
    <property type="evidence" value="ECO:0007669"/>
    <property type="project" value="InterPro"/>
</dbReference>
<feature type="non-terminal residue" evidence="3">
    <location>
        <position position="65"/>
    </location>
</feature>
<name>X0V169_9ZZZZ</name>
<dbReference type="InterPro" id="IPR001789">
    <property type="entry name" value="Sig_transdc_resp-reg_receiver"/>
</dbReference>
<dbReference type="Pfam" id="PF00072">
    <property type="entry name" value="Response_reg"/>
    <property type="match status" value="1"/>
</dbReference>
<dbReference type="PROSITE" id="PS50110">
    <property type="entry name" value="RESPONSE_REGULATORY"/>
    <property type="match status" value="1"/>
</dbReference>
<dbReference type="InterPro" id="IPR050595">
    <property type="entry name" value="Bact_response_regulator"/>
</dbReference>
<evidence type="ECO:0000313" key="3">
    <source>
        <dbReference type="EMBL" id="GAG05182.1"/>
    </source>
</evidence>
<dbReference type="AlphaFoldDB" id="X0V169"/>
<proteinExistence type="predicted"/>
<dbReference type="PANTHER" id="PTHR44591">
    <property type="entry name" value="STRESS RESPONSE REGULATOR PROTEIN 1"/>
    <property type="match status" value="1"/>
</dbReference>
<evidence type="ECO:0000256" key="1">
    <source>
        <dbReference type="ARBA" id="ARBA00022553"/>
    </source>
</evidence>
<reference evidence="3" key="1">
    <citation type="journal article" date="2014" name="Front. Microbiol.">
        <title>High frequency of phylogenetically diverse reductive dehalogenase-homologous genes in deep subseafloor sedimentary metagenomes.</title>
        <authorList>
            <person name="Kawai M."/>
            <person name="Futagami T."/>
            <person name="Toyoda A."/>
            <person name="Takaki Y."/>
            <person name="Nishi S."/>
            <person name="Hori S."/>
            <person name="Arai W."/>
            <person name="Tsubouchi T."/>
            <person name="Morono Y."/>
            <person name="Uchiyama I."/>
            <person name="Ito T."/>
            <person name="Fujiyama A."/>
            <person name="Inagaki F."/>
            <person name="Takami H."/>
        </authorList>
    </citation>
    <scope>NUCLEOTIDE SEQUENCE</scope>
    <source>
        <strain evidence="3">Expedition CK06-06</strain>
    </source>
</reference>
<dbReference type="Gene3D" id="3.40.50.2300">
    <property type="match status" value="1"/>
</dbReference>
<protein>
    <recommendedName>
        <fullName evidence="2">Response regulatory domain-containing protein</fullName>
    </recommendedName>
</protein>
<dbReference type="PANTHER" id="PTHR44591:SF3">
    <property type="entry name" value="RESPONSE REGULATORY DOMAIN-CONTAINING PROTEIN"/>
    <property type="match status" value="1"/>
</dbReference>
<gene>
    <name evidence="3" type="ORF">S01H1_44156</name>
</gene>
<evidence type="ECO:0000259" key="2">
    <source>
        <dbReference type="PROSITE" id="PS50110"/>
    </source>
</evidence>
<sequence>MNSTKAQFAEEILIVDDKPANLRLLSQMLADRGYVVRAVKSGVRALESIRATPPNLILLDIKMPG</sequence>
<dbReference type="EMBL" id="BARS01028158">
    <property type="protein sequence ID" value="GAG05182.1"/>
    <property type="molecule type" value="Genomic_DNA"/>
</dbReference>
<comment type="caution">
    <text evidence="3">The sequence shown here is derived from an EMBL/GenBank/DDBJ whole genome shotgun (WGS) entry which is preliminary data.</text>
</comment>
<accession>X0V169</accession>
<organism evidence="3">
    <name type="scientific">marine sediment metagenome</name>
    <dbReference type="NCBI Taxonomy" id="412755"/>
    <lineage>
        <taxon>unclassified sequences</taxon>
        <taxon>metagenomes</taxon>
        <taxon>ecological metagenomes</taxon>
    </lineage>
</organism>
<dbReference type="InterPro" id="IPR011006">
    <property type="entry name" value="CheY-like_superfamily"/>
</dbReference>
<feature type="domain" description="Response regulatory" evidence="2">
    <location>
        <begin position="11"/>
        <end position="65"/>
    </location>
</feature>